<gene>
    <name evidence="2" type="ORF">F2Q68_00046287</name>
</gene>
<feature type="region of interest" description="Disordered" evidence="1">
    <location>
        <begin position="97"/>
        <end position="145"/>
    </location>
</feature>
<comment type="caution">
    <text evidence="2">The sequence shown here is derived from an EMBL/GenBank/DDBJ whole genome shotgun (WGS) entry which is preliminary data.</text>
</comment>
<reference evidence="2" key="1">
    <citation type="submission" date="2019-12" db="EMBL/GenBank/DDBJ databases">
        <title>Genome sequencing and annotation of Brassica cretica.</title>
        <authorList>
            <person name="Studholme D.J."/>
            <person name="Sarris P.F."/>
        </authorList>
    </citation>
    <scope>NUCLEOTIDE SEQUENCE</scope>
    <source>
        <strain evidence="2">PFS-001/15</strain>
        <tissue evidence="2">Leaf</tissue>
    </source>
</reference>
<dbReference type="AlphaFoldDB" id="A0A8S9LRX0"/>
<organism evidence="2 3">
    <name type="scientific">Brassica cretica</name>
    <name type="common">Mustard</name>
    <dbReference type="NCBI Taxonomy" id="69181"/>
    <lineage>
        <taxon>Eukaryota</taxon>
        <taxon>Viridiplantae</taxon>
        <taxon>Streptophyta</taxon>
        <taxon>Embryophyta</taxon>
        <taxon>Tracheophyta</taxon>
        <taxon>Spermatophyta</taxon>
        <taxon>Magnoliopsida</taxon>
        <taxon>eudicotyledons</taxon>
        <taxon>Gunneridae</taxon>
        <taxon>Pentapetalae</taxon>
        <taxon>rosids</taxon>
        <taxon>malvids</taxon>
        <taxon>Brassicales</taxon>
        <taxon>Brassicaceae</taxon>
        <taxon>Brassiceae</taxon>
        <taxon>Brassica</taxon>
    </lineage>
</organism>
<sequence>MSDDDFIDFEILIYQKTNRQSQKSPVPEIVVFVSAAAETETNSSEEAKFWGLSDENGCDRRRRTNKKAKAWRVNMRVTVKVTLPAWILTLANEKQQLPKKEDANSGGQNQKRDVDNVEYTNLKNNYKGASSGKKASRASYDSDTEYGNKKQVCSKVEVYSGGMTQKREEEAGSKHNKERYISTEATRRTGLEVMWLLEKLAGRDQVRSYSEYANKRKLKDENLPKRRTHIREEVEDYNQTMEGTCIDDDAGQRRRTVKDGYIISIIWIDDDGDHKRDTDRYRGDQENRFRGDVAAGKVIRARSSEKV</sequence>
<evidence type="ECO:0000256" key="1">
    <source>
        <dbReference type="SAM" id="MobiDB-lite"/>
    </source>
</evidence>
<evidence type="ECO:0000313" key="3">
    <source>
        <dbReference type="Proteomes" id="UP000712281"/>
    </source>
</evidence>
<accession>A0A8S9LRX0</accession>
<protein>
    <submittedName>
        <fullName evidence="2">Uncharacterized protein</fullName>
    </submittedName>
</protein>
<name>A0A8S9LRX0_BRACR</name>
<dbReference type="EMBL" id="QGKW02000276">
    <property type="protein sequence ID" value="KAF2608591.1"/>
    <property type="molecule type" value="Genomic_DNA"/>
</dbReference>
<proteinExistence type="predicted"/>
<feature type="compositionally biased region" description="Low complexity" evidence="1">
    <location>
        <begin position="127"/>
        <end position="139"/>
    </location>
</feature>
<dbReference type="Proteomes" id="UP000712281">
    <property type="component" value="Unassembled WGS sequence"/>
</dbReference>
<evidence type="ECO:0000313" key="2">
    <source>
        <dbReference type="EMBL" id="KAF2608591.1"/>
    </source>
</evidence>